<gene>
    <name evidence="1" type="ORF">GT755_09830</name>
</gene>
<dbReference type="Proteomes" id="UP000479526">
    <property type="component" value="Unassembled WGS sequence"/>
</dbReference>
<sequence length="92" mass="10479">MGIFGPSKREREEAAAKQAEATALRASLLSYYEAEVKKTRAALQRQHANSARTDRHAAQYLLRQAEANHSIVTDNLSHLRESAKEKKSWWRS</sequence>
<comment type="caution">
    <text evidence="1">The sequence shown here is derived from an EMBL/GenBank/DDBJ whole genome shotgun (WGS) entry which is preliminary data.</text>
</comment>
<accession>A0A7C9J1N2</accession>
<evidence type="ECO:0000313" key="2">
    <source>
        <dbReference type="Proteomes" id="UP000479526"/>
    </source>
</evidence>
<reference evidence="1 2" key="1">
    <citation type="submission" date="2020-01" db="EMBL/GenBank/DDBJ databases">
        <title>Herbidospora sp. NEAU-GS84 nov., a novel actinomycete isolated from soil.</title>
        <authorList>
            <person name="Han L."/>
        </authorList>
    </citation>
    <scope>NUCLEOTIDE SEQUENCE [LARGE SCALE GENOMIC DNA]</scope>
    <source>
        <strain evidence="1 2">NEAU-GS84</strain>
    </source>
</reference>
<evidence type="ECO:0000313" key="1">
    <source>
        <dbReference type="EMBL" id="NAS21982.1"/>
    </source>
</evidence>
<organism evidence="1 2">
    <name type="scientific">Herbidospora solisilvae</name>
    <dbReference type="NCBI Taxonomy" id="2696284"/>
    <lineage>
        <taxon>Bacteria</taxon>
        <taxon>Bacillati</taxon>
        <taxon>Actinomycetota</taxon>
        <taxon>Actinomycetes</taxon>
        <taxon>Streptosporangiales</taxon>
        <taxon>Streptosporangiaceae</taxon>
        <taxon>Herbidospora</taxon>
    </lineage>
</organism>
<keyword evidence="2" id="KW-1185">Reference proteome</keyword>
<dbReference type="EMBL" id="WXEW01000003">
    <property type="protein sequence ID" value="NAS21982.1"/>
    <property type="molecule type" value="Genomic_DNA"/>
</dbReference>
<protein>
    <submittedName>
        <fullName evidence="1">Uncharacterized protein</fullName>
    </submittedName>
</protein>
<name>A0A7C9J1N2_9ACTN</name>
<proteinExistence type="predicted"/>
<dbReference type="AlphaFoldDB" id="A0A7C9J1N2"/>
<dbReference type="RefSeq" id="WP_161479430.1">
    <property type="nucleotide sequence ID" value="NZ_WXEW01000003.1"/>
</dbReference>